<comment type="caution">
    <text evidence="1">The sequence shown here is derived from an EMBL/GenBank/DDBJ whole genome shotgun (WGS) entry which is preliminary data.</text>
</comment>
<reference evidence="1 2" key="1">
    <citation type="submission" date="2012-05" db="EMBL/GenBank/DDBJ databases">
        <authorList>
            <person name="Weinstock G."/>
            <person name="Sodergren E."/>
            <person name="Lobos E.A."/>
            <person name="Fulton L."/>
            <person name="Fulton R."/>
            <person name="Courtney L."/>
            <person name="Fronick C."/>
            <person name="O'Laughlin M."/>
            <person name="Godfrey J."/>
            <person name="Wilson R.M."/>
            <person name="Miner T."/>
            <person name="Farmer C."/>
            <person name="Delehaunty K."/>
            <person name="Cordes M."/>
            <person name="Minx P."/>
            <person name="Tomlinson C."/>
            <person name="Chen J."/>
            <person name="Wollam A."/>
            <person name="Pepin K.H."/>
            <person name="Bhonagiri V."/>
            <person name="Zhang X."/>
            <person name="Suruliraj S."/>
            <person name="Warren W."/>
            <person name="Mitreva M."/>
            <person name="Mardis E.R."/>
            <person name="Wilson R.K."/>
        </authorList>
    </citation>
    <scope>NUCLEOTIDE SEQUENCE [LARGE SCALE GENOMIC DNA]</scope>
    <source>
        <strain evidence="1 2">F0055</strain>
    </source>
</reference>
<dbReference type="PATRIC" id="fig|1127699.3.peg.201"/>
<proteinExistence type="predicted"/>
<evidence type="ECO:0000313" key="2">
    <source>
        <dbReference type="Proteomes" id="UP000010433"/>
    </source>
</evidence>
<evidence type="ECO:0000313" key="1">
    <source>
        <dbReference type="EMBL" id="EKY03677.1"/>
    </source>
</evidence>
<dbReference type="Proteomes" id="UP000010433">
    <property type="component" value="Unassembled WGS sequence"/>
</dbReference>
<dbReference type="HOGENOM" id="CLU_139766_0_0_10"/>
<accession>L1NKF6</accession>
<protein>
    <submittedName>
        <fullName evidence="1">Uncharacterized protein</fullName>
    </submittedName>
</protein>
<keyword evidence="2" id="KW-1185">Reference proteome</keyword>
<dbReference type="STRING" id="1127699.HMPREF9151_00230"/>
<organism evidence="1 2">
    <name type="scientific">Hoylesella saccharolytica F0055</name>
    <dbReference type="NCBI Taxonomy" id="1127699"/>
    <lineage>
        <taxon>Bacteria</taxon>
        <taxon>Pseudomonadati</taxon>
        <taxon>Bacteroidota</taxon>
        <taxon>Bacteroidia</taxon>
        <taxon>Bacteroidales</taxon>
        <taxon>Prevotellaceae</taxon>
        <taxon>Hoylesella</taxon>
    </lineage>
</organism>
<dbReference type="EMBL" id="AMEP01000028">
    <property type="protein sequence ID" value="EKY03677.1"/>
    <property type="molecule type" value="Genomic_DNA"/>
</dbReference>
<sequence length="149" mass="16853">MICVLWLHSLSAQKRCVVADIESHKPLRGVKVYTDANYTAETDYMGNFLLPAGFKVLTLTGFGYMRRIVHPTEVADTLFLLPTMLNEVVILGKAPKPGFDLSRSIRQSTAGIPKKTAPVTFDFFSMFDKSKRTPSKKERMMTKKILETY</sequence>
<gene>
    <name evidence="1" type="ORF">HMPREF9151_00230</name>
</gene>
<dbReference type="AlphaFoldDB" id="L1NKF6"/>
<name>L1NKF6_9BACT</name>
<dbReference type="OrthoDB" id="1081224at2"/>